<dbReference type="AlphaFoldDB" id="A0A1I8JPJ4"/>
<name>A0A1I8JPJ4_9PLAT</name>
<protein>
    <submittedName>
        <fullName evidence="3">BUB1 N-terminal domain-containing protein</fullName>
    </submittedName>
</protein>
<feature type="compositionally biased region" description="Pro residues" evidence="1">
    <location>
        <begin position="27"/>
        <end position="41"/>
    </location>
</feature>
<feature type="region of interest" description="Disordered" evidence="1">
    <location>
        <begin position="585"/>
        <end position="652"/>
    </location>
</feature>
<evidence type="ECO:0000313" key="2">
    <source>
        <dbReference type="Proteomes" id="UP000095280"/>
    </source>
</evidence>
<sequence>MQGQLSDAYLRIAGAPSAAASLRRRGPPPATAPPPPTPPSLLPATESRAASAEASRLGGGRTAWLKLVAWNGAFCRPYARVRAMAAARRDPDTRPRRRPAWLNVAIQLGQWDSARHCWLESALAAACDAGARALDSLFIGFYSSNVGSRGALLRARRYCSAWRSMALAGQRLSRAALEAAMRLFALPMPPTRPENEICAALVAADLAGDVPDGSQLAAAALKFELQPGLDLTGKTGGSSELQARTLDQLAPSFSPMGPSIDGVSNAWHRRSQHPAPAVRLVVGRGGPALRTGRTQRRAHIDCPPDARQAREAVAGADVAEAQEAGPPNLRCSATHAWQEEAFLACRLLKSLIPARRFSARKSSLEFELAAGRPADASRSCRPKKLAAVVSSQPVPVGASLHHRSGRSDPQAAAATSRQPPAAAQVEWPALRPFLQLGLRRLAPANFVGLRVPAQQRPARWRWRPSHRQLHEAAISGWSASSERRKTAARMRSLTLHGSYLDSPLEAGRGDPCKAHQRPSSASKLARLQLCSRLAHKLGAPDRMFRSEAATEADGVAASAAADSLPAIRGSNGLTRLGSAKLIRSPELRRTPQLQLSGRIGPERQPEAGPKCRPRPSRSEAPSAEKPICRRLELKSPTDRDSWREASRAIEQD</sequence>
<evidence type="ECO:0000256" key="1">
    <source>
        <dbReference type="SAM" id="MobiDB-lite"/>
    </source>
</evidence>
<dbReference type="Proteomes" id="UP000095280">
    <property type="component" value="Unplaced"/>
</dbReference>
<feature type="compositionally biased region" description="Low complexity" evidence="1">
    <location>
        <begin position="409"/>
        <end position="422"/>
    </location>
</feature>
<feature type="region of interest" description="Disordered" evidence="1">
    <location>
        <begin position="18"/>
        <end position="44"/>
    </location>
</feature>
<feature type="compositionally biased region" description="Basic and acidic residues" evidence="1">
    <location>
        <begin position="626"/>
        <end position="652"/>
    </location>
</feature>
<feature type="region of interest" description="Disordered" evidence="1">
    <location>
        <begin position="396"/>
        <end position="422"/>
    </location>
</feature>
<accession>A0A1I8JPJ4</accession>
<proteinExistence type="predicted"/>
<organism evidence="2 3">
    <name type="scientific">Macrostomum lignano</name>
    <dbReference type="NCBI Taxonomy" id="282301"/>
    <lineage>
        <taxon>Eukaryota</taxon>
        <taxon>Metazoa</taxon>
        <taxon>Spiralia</taxon>
        <taxon>Lophotrochozoa</taxon>
        <taxon>Platyhelminthes</taxon>
        <taxon>Rhabditophora</taxon>
        <taxon>Macrostomorpha</taxon>
        <taxon>Macrostomida</taxon>
        <taxon>Macrostomidae</taxon>
        <taxon>Macrostomum</taxon>
    </lineage>
</organism>
<dbReference type="WBParaSite" id="snap_masked-unitig_28398-processed-gene-0.1-mRNA-1">
    <property type="protein sequence ID" value="snap_masked-unitig_28398-processed-gene-0.1-mRNA-1"/>
    <property type="gene ID" value="snap_masked-unitig_28398-processed-gene-0.1"/>
</dbReference>
<evidence type="ECO:0000313" key="3">
    <source>
        <dbReference type="WBParaSite" id="snap_masked-unitig_28398-processed-gene-0.1-mRNA-1"/>
    </source>
</evidence>
<keyword evidence="2" id="KW-1185">Reference proteome</keyword>
<reference evidence="3" key="1">
    <citation type="submission" date="2016-11" db="UniProtKB">
        <authorList>
            <consortium name="WormBaseParasite"/>
        </authorList>
    </citation>
    <scope>IDENTIFICATION</scope>
</reference>